<dbReference type="InterPro" id="IPR011009">
    <property type="entry name" value="Kinase-like_dom_sf"/>
</dbReference>
<dbReference type="GO" id="GO:0004674">
    <property type="term" value="F:protein serine/threonine kinase activity"/>
    <property type="evidence" value="ECO:0007669"/>
    <property type="project" value="UniProtKB-KW"/>
</dbReference>
<dbReference type="EMBL" id="MK439999">
    <property type="protein sequence ID" value="QBB28628.1"/>
    <property type="molecule type" value="Genomic_DNA"/>
</dbReference>
<feature type="compositionally biased region" description="Basic residues" evidence="5">
    <location>
        <begin position="40"/>
        <end position="50"/>
    </location>
</feature>
<reference evidence="7" key="1">
    <citation type="journal article" date="2019" name="Sci. Rep.">
        <title>The first clawed lobster virus Homarus gammarus nudivirus (HgNV n. sp.) expands the diversity of the Nudiviridae.</title>
        <authorList>
            <person name="Holt C.C."/>
            <person name="Stone M."/>
            <person name="Bass D."/>
            <person name="Bateman K.S."/>
            <person name="van Aerle R."/>
            <person name="Daniels C.L."/>
            <person name="van der Giezen M."/>
            <person name="Ross S.H."/>
            <person name="Hooper C."/>
            <person name="Stentiford G.D."/>
        </authorList>
    </citation>
    <scope>NUCLEOTIDE SEQUENCE</scope>
    <source>
        <strain evidence="7">52S104HLG2</strain>
    </source>
</reference>
<keyword evidence="7" id="KW-0723">Serine/threonine-protein kinase</keyword>
<dbReference type="CDD" id="cd00180">
    <property type="entry name" value="PKc"/>
    <property type="match status" value="1"/>
</dbReference>
<keyword evidence="3 7" id="KW-0418">Kinase</keyword>
<dbReference type="Gene3D" id="3.30.200.20">
    <property type="entry name" value="Phosphorylase Kinase, domain 1"/>
    <property type="match status" value="1"/>
</dbReference>
<evidence type="ECO:0000313" key="7">
    <source>
        <dbReference type="EMBL" id="QBB28628.1"/>
    </source>
</evidence>
<dbReference type="PROSITE" id="PS00108">
    <property type="entry name" value="PROTEIN_KINASE_ST"/>
    <property type="match status" value="1"/>
</dbReference>
<dbReference type="PANTHER" id="PTHR44329">
    <property type="entry name" value="SERINE/THREONINE-PROTEIN KINASE TNNI3K-RELATED"/>
    <property type="match status" value="1"/>
</dbReference>
<evidence type="ECO:0000313" key="8">
    <source>
        <dbReference type="Proteomes" id="UP000682645"/>
    </source>
</evidence>
<keyword evidence="2" id="KW-0547">Nucleotide-binding</keyword>
<feature type="domain" description="Protein kinase" evidence="6">
    <location>
        <begin position="124"/>
        <end position="316"/>
    </location>
</feature>
<feature type="compositionally biased region" description="Low complexity" evidence="5">
    <location>
        <begin position="73"/>
        <end position="87"/>
    </location>
</feature>
<dbReference type="SMART" id="SM00220">
    <property type="entry name" value="S_TKc"/>
    <property type="match status" value="1"/>
</dbReference>
<gene>
    <name evidence="7" type="ORF">HgNV_023</name>
</gene>
<evidence type="ECO:0000256" key="1">
    <source>
        <dbReference type="ARBA" id="ARBA00022679"/>
    </source>
</evidence>
<evidence type="ECO:0000256" key="2">
    <source>
        <dbReference type="ARBA" id="ARBA00022741"/>
    </source>
</evidence>
<keyword evidence="4" id="KW-0067">ATP-binding</keyword>
<dbReference type="Gene3D" id="1.10.510.10">
    <property type="entry name" value="Transferase(Phosphotransferase) domain 1"/>
    <property type="match status" value="1"/>
</dbReference>
<proteinExistence type="predicted"/>
<protein>
    <submittedName>
        <fullName evidence="7">Serine/threonine protein kinase</fullName>
    </submittedName>
</protein>
<organism evidence="7 8">
    <name type="scientific">Homarus gammarus nudivirus</name>
    <dbReference type="NCBI Taxonomy" id="2509616"/>
    <lineage>
        <taxon>Viruses</taxon>
        <taxon>Viruses incertae sedis</taxon>
        <taxon>Naldaviricetes</taxon>
        <taxon>Lefavirales</taxon>
        <taxon>Nudiviridae</taxon>
        <taxon>Gammanudivirus</taxon>
        <taxon>Gammanudivirus hogammari</taxon>
    </lineage>
</organism>
<dbReference type="Pfam" id="PF00069">
    <property type="entry name" value="Pkinase"/>
    <property type="match status" value="1"/>
</dbReference>
<dbReference type="InterPro" id="IPR051681">
    <property type="entry name" value="Ser/Thr_Kinases-Pseudokinases"/>
</dbReference>
<keyword evidence="1" id="KW-0808">Transferase</keyword>
<dbReference type="PROSITE" id="PS50011">
    <property type="entry name" value="PROTEIN_KINASE_DOM"/>
    <property type="match status" value="1"/>
</dbReference>
<evidence type="ECO:0000256" key="5">
    <source>
        <dbReference type="SAM" id="MobiDB-lite"/>
    </source>
</evidence>
<name>A0A411HB52_9VIRU</name>
<keyword evidence="8" id="KW-1185">Reference proteome</keyword>
<dbReference type="InterPro" id="IPR000719">
    <property type="entry name" value="Prot_kinase_dom"/>
</dbReference>
<dbReference type="Proteomes" id="UP000682645">
    <property type="component" value="Segment"/>
</dbReference>
<sequence length="316" mass="35689">MEPLITWQRLARSKKQKARPTTQSLLAILENFDSIEKKMKKERRNRKRKRNNDDDDGSSNNNKRQRVTEASNTDKPTNNNDNTTVTTDGDDKSPSDKTTIIDNLKKKLIAANVVFFTEKELSNLAFKKTLGSGSYGSCTLHKDRMSGRKYVIKTFLIDGCVGYGDLATECLSLMKIQSISGVQKLVGVCFENRQMVTKYAGTSLHRSKIENMSKKQIISIILKIVQNVKRINDAGIIHNDLKPANICLNEKLKPVIIDFGLATESGKPSMFGTYDNNNNEYPWIAPELFESLNKCTEATEVYSLAYVIKHLIKKLN</sequence>
<dbReference type="InterPro" id="IPR008271">
    <property type="entry name" value="Ser/Thr_kinase_AS"/>
</dbReference>
<dbReference type="PANTHER" id="PTHR44329:SF288">
    <property type="entry name" value="MITOGEN-ACTIVATED PROTEIN KINASE KINASE KINASE 20"/>
    <property type="match status" value="1"/>
</dbReference>
<accession>A0A411HB52</accession>
<feature type="region of interest" description="Disordered" evidence="5">
    <location>
        <begin position="29"/>
        <end position="96"/>
    </location>
</feature>
<evidence type="ECO:0000256" key="3">
    <source>
        <dbReference type="ARBA" id="ARBA00022777"/>
    </source>
</evidence>
<dbReference type="SUPFAM" id="SSF56112">
    <property type="entry name" value="Protein kinase-like (PK-like)"/>
    <property type="match status" value="1"/>
</dbReference>
<evidence type="ECO:0000259" key="6">
    <source>
        <dbReference type="PROSITE" id="PS50011"/>
    </source>
</evidence>
<evidence type="ECO:0000256" key="4">
    <source>
        <dbReference type="ARBA" id="ARBA00022840"/>
    </source>
</evidence>
<dbReference type="GO" id="GO:0005524">
    <property type="term" value="F:ATP binding"/>
    <property type="evidence" value="ECO:0007669"/>
    <property type="project" value="UniProtKB-KW"/>
</dbReference>